<sequence>MTREHFDGDDVSLGYFGSQAGPGPSLSRLVMSELQGSSIHVDGPHDEGSMFGPMLDFWSWPDHDALHMAMAQCMRLLGIFSPLVVIAESKEVSERLILSGPLLGSLPVIGEWPGEDRLSRAIDTSFPFGGLHWSDVQGRPVLSRCVAGGYAILIPVGHGGRVKYDPTLESETVHLLALSSKAALIAVSVAASHAREHGRPDPTDLGAHQALLASVKEAIANAGLDKELDSAREQLKRNAHWIVSRRQRSAAQRRDGAAGDEEKESDKDLLELSELMELVDLDDDKRGDGDDGDNDSAPKRRCAPGGSVVLFEGGSRSDERRAQFERLSALLDDLRGRGLDEALYPNRLCPAHLSSREEWLLWFLGPGVNLEIHASALKKSDGYKPRRSTVDRAKAGKRNPLSALAAIAGPSASSSASTSTSVASGSATASSSTGITGPADLFRLSTLPKGTSLWTVTSAVAPMFKQLATEASVEAKGIEVAGCVACLEVVTVKVDDLQQGRGWAHSCTGDRADLEVGDGRENCWSVRVYIASDLYKFPALRQAVGNVVEEHSLADVLKSIKAGPLNAYADLIPPAYTPSDQDPPVLVLPNSSAAWLAFNAIALTHSLTPGAHAELESGRNPSVRAMSGIVGAVSKARADGRGYINVLECPHQVCDYFVFNHKAGQGARTHSCRQPRGPDDEAPRLRVYKSWTNGHQLPSQVRVALLIWILVNNADFVDTARNFFSWDGAASAATSSSRGRGGGGRGRGTGGRGRGARGGGRGRGRGRGGAAASASGSQPVSSGAAASSSSQSAKRQTSASDSGPAAKKVRK</sequence>
<feature type="region of interest" description="Disordered" evidence="1">
    <location>
        <begin position="281"/>
        <end position="314"/>
    </location>
</feature>
<evidence type="ECO:0000313" key="3">
    <source>
        <dbReference type="Proteomes" id="UP000006757"/>
    </source>
</evidence>
<dbReference type="EMBL" id="AMBO01000344">
    <property type="protein sequence ID" value="EKD00308.1"/>
    <property type="molecule type" value="Genomic_DNA"/>
</dbReference>
<evidence type="ECO:0000256" key="1">
    <source>
        <dbReference type="SAM" id="MobiDB-lite"/>
    </source>
</evidence>
<feature type="compositionally biased region" description="Gly residues" evidence="1">
    <location>
        <begin position="739"/>
        <end position="759"/>
    </location>
</feature>
<dbReference type="InParanoid" id="K1VU92"/>
<protein>
    <submittedName>
        <fullName evidence="2">Uncharacterized protein</fullName>
    </submittedName>
</protein>
<feature type="region of interest" description="Disordered" evidence="1">
    <location>
        <begin position="246"/>
        <end position="266"/>
    </location>
</feature>
<proteinExistence type="predicted"/>
<feature type="compositionally biased region" description="Low complexity" evidence="1">
    <location>
        <begin position="770"/>
        <end position="800"/>
    </location>
</feature>
<name>K1VU92_TRIAC</name>
<dbReference type="HOGENOM" id="CLU_347883_0_0_1"/>
<feature type="region of interest" description="Disordered" evidence="1">
    <location>
        <begin position="411"/>
        <end position="433"/>
    </location>
</feature>
<evidence type="ECO:0000313" key="2">
    <source>
        <dbReference type="EMBL" id="EKD00308.1"/>
    </source>
</evidence>
<keyword evidence="3" id="KW-1185">Reference proteome</keyword>
<reference evidence="2 3" key="1">
    <citation type="journal article" date="2012" name="Eukaryot. Cell">
        <title>Genome sequence of the Trichosporon asahii environmental strain CBS 8904.</title>
        <authorList>
            <person name="Yang R.Y."/>
            <person name="Li H.T."/>
            <person name="Zhu H."/>
            <person name="Zhou G.P."/>
            <person name="Wang M."/>
            <person name="Wang L."/>
        </authorList>
    </citation>
    <scope>NUCLEOTIDE SEQUENCE [LARGE SCALE GENOMIC DNA]</scope>
    <source>
        <strain evidence="2 3">CBS 8904</strain>
    </source>
</reference>
<organism evidence="2 3">
    <name type="scientific">Trichosporon asahii var. asahii (strain CBS 8904)</name>
    <name type="common">Yeast</name>
    <dbReference type="NCBI Taxonomy" id="1220162"/>
    <lineage>
        <taxon>Eukaryota</taxon>
        <taxon>Fungi</taxon>
        <taxon>Dikarya</taxon>
        <taxon>Basidiomycota</taxon>
        <taxon>Agaricomycotina</taxon>
        <taxon>Tremellomycetes</taxon>
        <taxon>Trichosporonales</taxon>
        <taxon>Trichosporonaceae</taxon>
        <taxon>Trichosporon</taxon>
    </lineage>
</organism>
<dbReference type="Proteomes" id="UP000006757">
    <property type="component" value="Unassembled WGS sequence"/>
</dbReference>
<gene>
    <name evidence="2" type="ORF">A1Q2_05366</name>
</gene>
<dbReference type="AlphaFoldDB" id="K1VU92"/>
<feature type="region of interest" description="Disordered" evidence="1">
    <location>
        <begin position="730"/>
        <end position="811"/>
    </location>
</feature>
<comment type="caution">
    <text evidence="2">The sequence shown here is derived from an EMBL/GenBank/DDBJ whole genome shotgun (WGS) entry which is preliminary data.</text>
</comment>
<accession>K1VU92</accession>